<evidence type="ECO:0000313" key="8">
    <source>
        <dbReference type="EMBL" id="CAB4965991.1"/>
    </source>
</evidence>
<dbReference type="CDD" id="cd08884">
    <property type="entry name" value="RHO_alpha_C_GbcA-like"/>
    <property type="match status" value="1"/>
</dbReference>
<dbReference type="PANTHER" id="PTHR43756">
    <property type="entry name" value="CHOLINE MONOOXYGENASE, CHLOROPLASTIC"/>
    <property type="match status" value="1"/>
</dbReference>
<reference evidence="8" key="1">
    <citation type="submission" date="2020-05" db="EMBL/GenBank/DDBJ databases">
        <authorList>
            <person name="Chiriac C."/>
            <person name="Salcher M."/>
            <person name="Ghai R."/>
            <person name="Kavagutti S V."/>
        </authorList>
    </citation>
    <scope>NUCLEOTIDE SEQUENCE</scope>
</reference>
<sequence>MQRAEQVGATSALLVRGEDGTLRAFANVCRHRNHELLPCGGSAQARAITCPYHAWSYRLDGELFSAPGYREMPSFDKSEFPLRSIAVREWQGWVFLDPSGQGGDFDARVLGLDERLDNYDIGRLVVRGRHEYVIKANWKIVNENYQECYHCPSIHPELCAVSHSDSGENYLGARGAWVGGYQDLKEHATTMSLDGSSTGVHIPGLNDHQKRTIDYIGLFPNLLISLHPDYVMTHRAIPLSANETWVECAWAFPPEADEQPGFDPSFGMDFWDITNRQDWAACESVQRGLESGNAVAGVLSRDEDAVYHFITMVARGYLGQPLDDHVQSTSNADTAHPEWSTS</sequence>
<comment type="cofactor">
    <cofactor evidence="1">
        <name>Fe cation</name>
        <dbReference type="ChEBI" id="CHEBI:24875"/>
    </cofactor>
</comment>
<evidence type="ECO:0000256" key="5">
    <source>
        <dbReference type="ARBA" id="ARBA00023004"/>
    </source>
</evidence>
<accession>A0A6J7LCU1</accession>
<dbReference type="Gene3D" id="3.90.380.10">
    <property type="entry name" value="Naphthalene 1,2-dioxygenase Alpha Subunit, Chain A, domain 1"/>
    <property type="match status" value="1"/>
</dbReference>
<evidence type="ECO:0000256" key="1">
    <source>
        <dbReference type="ARBA" id="ARBA00001962"/>
    </source>
</evidence>
<dbReference type="GO" id="GO:0005506">
    <property type="term" value="F:iron ion binding"/>
    <property type="evidence" value="ECO:0007669"/>
    <property type="project" value="InterPro"/>
</dbReference>
<dbReference type="Pfam" id="PF00355">
    <property type="entry name" value="Rieske"/>
    <property type="match status" value="1"/>
</dbReference>
<evidence type="ECO:0000256" key="4">
    <source>
        <dbReference type="ARBA" id="ARBA00023002"/>
    </source>
</evidence>
<keyword evidence="6" id="KW-0411">Iron-sulfur</keyword>
<dbReference type="Pfam" id="PF00848">
    <property type="entry name" value="Ring_hydroxyl_A"/>
    <property type="match status" value="1"/>
</dbReference>
<organism evidence="8">
    <name type="scientific">freshwater metagenome</name>
    <dbReference type="NCBI Taxonomy" id="449393"/>
    <lineage>
        <taxon>unclassified sequences</taxon>
        <taxon>metagenomes</taxon>
        <taxon>ecological metagenomes</taxon>
    </lineage>
</organism>
<protein>
    <submittedName>
        <fullName evidence="8">Unannotated protein</fullName>
    </submittedName>
</protein>
<dbReference type="Gene3D" id="2.102.10.10">
    <property type="entry name" value="Rieske [2Fe-2S] iron-sulphur domain"/>
    <property type="match status" value="1"/>
</dbReference>
<proteinExistence type="predicted"/>
<name>A0A6J7LCU1_9ZZZZ</name>
<dbReference type="CDD" id="cd03469">
    <property type="entry name" value="Rieske_RO_Alpha_N"/>
    <property type="match status" value="1"/>
</dbReference>
<keyword evidence="4" id="KW-0560">Oxidoreductase</keyword>
<dbReference type="InterPro" id="IPR036922">
    <property type="entry name" value="Rieske_2Fe-2S_sf"/>
</dbReference>
<feature type="domain" description="Rieske" evidence="7">
    <location>
        <begin position="1"/>
        <end position="96"/>
    </location>
</feature>
<dbReference type="SUPFAM" id="SSF55961">
    <property type="entry name" value="Bet v1-like"/>
    <property type="match status" value="1"/>
</dbReference>
<dbReference type="InterPro" id="IPR015879">
    <property type="entry name" value="Ring_hydroxy_dOase_asu_C_dom"/>
</dbReference>
<dbReference type="InterPro" id="IPR001663">
    <property type="entry name" value="Rng_hydr_dOase-A"/>
</dbReference>
<keyword evidence="3" id="KW-0479">Metal-binding</keyword>
<keyword evidence="5" id="KW-0408">Iron</keyword>
<keyword evidence="2" id="KW-0001">2Fe-2S</keyword>
<dbReference type="GO" id="GO:0016491">
    <property type="term" value="F:oxidoreductase activity"/>
    <property type="evidence" value="ECO:0007669"/>
    <property type="project" value="UniProtKB-KW"/>
</dbReference>
<dbReference type="EMBL" id="CAFBNF010000430">
    <property type="protein sequence ID" value="CAB4965991.1"/>
    <property type="molecule type" value="Genomic_DNA"/>
</dbReference>
<dbReference type="PRINTS" id="PR00090">
    <property type="entry name" value="RNGDIOXGNASE"/>
</dbReference>
<evidence type="ECO:0000256" key="2">
    <source>
        <dbReference type="ARBA" id="ARBA00022714"/>
    </source>
</evidence>
<evidence type="ECO:0000259" key="7">
    <source>
        <dbReference type="PROSITE" id="PS51296"/>
    </source>
</evidence>
<dbReference type="SUPFAM" id="SSF50022">
    <property type="entry name" value="ISP domain"/>
    <property type="match status" value="1"/>
</dbReference>
<dbReference type="PROSITE" id="PS51296">
    <property type="entry name" value="RIESKE"/>
    <property type="match status" value="1"/>
</dbReference>
<gene>
    <name evidence="8" type="ORF">UFOPK3773_02466</name>
</gene>
<dbReference type="AlphaFoldDB" id="A0A6J7LCU1"/>
<dbReference type="PANTHER" id="PTHR43756:SF5">
    <property type="entry name" value="CHOLINE MONOOXYGENASE, CHLOROPLASTIC"/>
    <property type="match status" value="1"/>
</dbReference>
<dbReference type="InterPro" id="IPR017941">
    <property type="entry name" value="Rieske_2Fe-2S"/>
</dbReference>
<evidence type="ECO:0000256" key="6">
    <source>
        <dbReference type="ARBA" id="ARBA00023014"/>
    </source>
</evidence>
<dbReference type="GO" id="GO:0051537">
    <property type="term" value="F:2 iron, 2 sulfur cluster binding"/>
    <property type="evidence" value="ECO:0007669"/>
    <property type="project" value="UniProtKB-KW"/>
</dbReference>
<evidence type="ECO:0000256" key="3">
    <source>
        <dbReference type="ARBA" id="ARBA00022723"/>
    </source>
</evidence>